<evidence type="ECO:0000313" key="2">
    <source>
        <dbReference type="Proteomes" id="UP000308092"/>
    </source>
</evidence>
<dbReference type="EMBL" id="SOSA01000334">
    <property type="protein sequence ID" value="THC92440.1"/>
    <property type="molecule type" value="Genomic_DNA"/>
</dbReference>
<comment type="caution">
    <text evidence="1">The sequence shown here is derived from an EMBL/GenBank/DDBJ whole genome shotgun (WGS) entry which is preliminary data.</text>
</comment>
<accession>A0A4S3JBJ0</accession>
<sequence length="119" mass="12964">MYRAYCIGFRYDTMPISAADQAPTVSPVLEDEEEIKGAAGASGGELSRCGSMKPYPSSNNQLLLSLTAFTNARLSRQRFVPIGSRYQTLAKHCDICIMPGSIVQLISEGFVSLIRPTKT</sequence>
<protein>
    <submittedName>
        <fullName evidence="1">Uncharacterized protein</fullName>
    </submittedName>
</protein>
<name>A0A4S3JBJ0_9EURO</name>
<gene>
    <name evidence="1" type="ORF">EYZ11_008082</name>
</gene>
<dbReference type="VEuPathDB" id="FungiDB:EYZ11_008082"/>
<dbReference type="Proteomes" id="UP000308092">
    <property type="component" value="Unassembled WGS sequence"/>
</dbReference>
<keyword evidence="2" id="KW-1185">Reference proteome</keyword>
<proteinExistence type="predicted"/>
<organism evidence="1 2">
    <name type="scientific">Aspergillus tanneri</name>
    <dbReference type="NCBI Taxonomy" id="1220188"/>
    <lineage>
        <taxon>Eukaryota</taxon>
        <taxon>Fungi</taxon>
        <taxon>Dikarya</taxon>
        <taxon>Ascomycota</taxon>
        <taxon>Pezizomycotina</taxon>
        <taxon>Eurotiomycetes</taxon>
        <taxon>Eurotiomycetidae</taxon>
        <taxon>Eurotiales</taxon>
        <taxon>Aspergillaceae</taxon>
        <taxon>Aspergillus</taxon>
        <taxon>Aspergillus subgen. Circumdati</taxon>
    </lineage>
</organism>
<reference evidence="1 2" key="1">
    <citation type="submission" date="2019-03" db="EMBL/GenBank/DDBJ databases">
        <title>The genome sequence of a newly discovered highly antifungal drug resistant Aspergillus species, Aspergillus tanneri NIH 1004.</title>
        <authorList>
            <person name="Mounaud S."/>
            <person name="Singh I."/>
            <person name="Joardar V."/>
            <person name="Pakala S."/>
            <person name="Pakala S."/>
            <person name="Venepally P."/>
            <person name="Hoover J."/>
            <person name="Nierman W."/>
            <person name="Chung J."/>
            <person name="Losada L."/>
        </authorList>
    </citation>
    <scope>NUCLEOTIDE SEQUENCE [LARGE SCALE GENOMIC DNA]</scope>
    <source>
        <strain evidence="1 2">NIH1004</strain>
    </source>
</reference>
<evidence type="ECO:0000313" key="1">
    <source>
        <dbReference type="EMBL" id="THC92440.1"/>
    </source>
</evidence>
<dbReference type="AlphaFoldDB" id="A0A4S3JBJ0"/>